<evidence type="ECO:0000256" key="3">
    <source>
        <dbReference type="ARBA" id="ARBA00022801"/>
    </source>
</evidence>
<evidence type="ECO:0000256" key="4">
    <source>
        <dbReference type="ARBA" id="ARBA00022839"/>
    </source>
</evidence>
<name>A0ABY6Q5S3_9GAMM</name>
<protein>
    <recommendedName>
        <fullName evidence="5">Oligoribonuclease</fullName>
        <ecNumber evidence="5">3.1.-.-</ecNumber>
    </recommendedName>
</protein>
<keyword evidence="2 5" id="KW-0540">Nuclease</keyword>
<evidence type="ECO:0000259" key="6">
    <source>
        <dbReference type="SMART" id="SM00479"/>
    </source>
</evidence>
<dbReference type="EMBL" id="CP036501">
    <property type="protein sequence ID" value="UZP74017.1"/>
    <property type="molecule type" value="Genomic_DNA"/>
</dbReference>
<dbReference type="Proteomes" id="UP001317963">
    <property type="component" value="Chromosome"/>
</dbReference>
<feature type="active site" evidence="5">
    <location>
        <position position="128"/>
    </location>
</feature>
<comment type="subcellular location">
    <subcellularLocation>
        <location evidence="5">Cytoplasm</location>
    </subcellularLocation>
</comment>
<keyword evidence="4 5" id="KW-0269">Exonuclease</keyword>
<comment type="function">
    <text evidence="5">3'-to-5' exoribonuclease specific for small oligoribonucleotides.</text>
</comment>
<dbReference type="SUPFAM" id="SSF53098">
    <property type="entry name" value="Ribonuclease H-like"/>
    <property type="match status" value="1"/>
</dbReference>
<keyword evidence="3 5" id="KW-0378">Hydrolase</keyword>
<dbReference type="PANTHER" id="PTHR11046:SF0">
    <property type="entry name" value="OLIGORIBONUCLEASE, MITOCHONDRIAL"/>
    <property type="match status" value="1"/>
</dbReference>
<comment type="similarity">
    <text evidence="1 5">Belongs to the oligoribonuclease family.</text>
</comment>
<dbReference type="CDD" id="cd06135">
    <property type="entry name" value="Orn"/>
    <property type="match status" value="1"/>
</dbReference>
<dbReference type="PANTHER" id="PTHR11046">
    <property type="entry name" value="OLIGORIBONUCLEASE, MITOCHONDRIAL"/>
    <property type="match status" value="1"/>
</dbReference>
<sequence length="179" mass="20457">MQNEQRLIWVDMEMTGLDPDEDVVIEIASIVTNTDLEVLAEGPVIAIHQSDATLARMDEWNTRTHGESGLIDRVRASSFDEAAATELTLQFYKEWVEPNTSPMCGNSIGQDRRFMARHMPELAAFFHYRNLDVTTLKLLAGYWRPDLPAHPKKNAHEALADIRESIEELRYYRGQLIQG</sequence>
<dbReference type="NCBIfam" id="NF003765">
    <property type="entry name" value="PRK05359.1"/>
    <property type="match status" value="1"/>
</dbReference>
<evidence type="ECO:0000256" key="5">
    <source>
        <dbReference type="HAMAP-Rule" id="MF_00045"/>
    </source>
</evidence>
<organism evidence="7 8">
    <name type="scientific">Candidatus Paraluminiphilus aquimaris</name>
    <dbReference type="NCBI Taxonomy" id="2518994"/>
    <lineage>
        <taxon>Bacteria</taxon>
        <taxon>Pseudomonadati</taxon>
        <taxon>Pseudomonadota</taxon>
        <taxon>Gammaproteobacteria</taxon>
        <taxon>Cellvibrionales</taxon>
        <taxon>Halieaceae</taxon>
        <taxon>Candidatus Paraluminiphilus</taxon>
    </lineage>
</organism>
<dbReference type="InterPro" id="IPR036397">
    <property type="entry name" value="RNaseH_sf"/>
</dbReference>
<keyword evidence="5" id="KW-0963">Cytoplasm</keyword>
<accession>A0ABY6Q5S3</accession>
<reference evidence="7 8" key="1">
    <citation type="submission" date="2019-02" db="EMBL/GenBank/DDBJ databases">
        <title>Halieaceae_genomes.</title>
        <authorList>
            <person name="Li S.-H."/>
        </authorList>
    </citation>
    <scope>NUCLEOTIDE SEQUENCE [LARGE SCALE GENOMIC DNA]</scope>
    <source>
        <strain evidence="7 8">JH123</strain>
    </source>
</reference>
<dbReference type="Gene3D" id="3.30.420.10">
    <property type="entry name" value="Ribonuclease H-like superfamily/Ribonuclease H"/>
    <property type="match status" value="1"/>
</dbReference>
<keyword evidence="8" id="KW-1185">Reference proteome</keyword>
<dbReference type="InterPro" id="IPR013520">
    <property type="entry name" value="Ribonucl_H"/>
</dbReference>
<dbReference type="EC" id="3.1.-.-" evidence="5"/>
<feature type="domain" description="Exonuclease" evidence="6">
    <location>
        <begin position="6"/>
        <end position="178"/>
    </location>
</feature>
<evidence type="ECO:0000313" key="7">
    <source>
        <dbReference type="EMBL" id="UZP74017.1"/>
    </source>
</evidence>
<dbReference type="Pfam" id="PF00929">
    <property type="entry name" value="RNase_T"/>
    <property type="match status" value="1"/>
</dbReference>
<dbReference type="InterPro" id="IPR012337">
    <property type="entry name" value="RNaseH-like_sf"/>
</dbReference>
<dbReference type="InterPro" id="IPR022894">
    <property type="entry name" value="Oligoribonuclease"/>
</dbReference>
<proteinExistence type="inferred from homology"/>
<gene>
    <name evidence="5" type="primary">orn</name>
    <name evidence="7" type="ORF">E0F26_04335</name>
</gene>
<dbReference type="SMART" id="SM00479">
    <property type="entry name" value="EXOIII"/>
    <property type="match status" value="1"/>
</dbReference>
<evidence type="ECO:0000256" key="1">
    <source>
        <dbReference type="ARBA" id="ARBA00009921"/>
    </source>
</evidence>
<evidence type="ECO:0000313" key="8">
    <source>
        <dbReference type="Proteomes" id="UP001317963"/>
    </source>
</evidence>
<dbReference type="RefSeq" id="WP_279242823.1">
    <property type="nucleotide sequence ID" value="NZ_CP036501.1"/>
</dbReference>
<evidence type="ECO:0000256" key="2">
    <source>
        <dbReference type="ARBA" id="ARBA00022722"/>
    </source>
</evidence>
<dbReference type="HAMAP" id="MF_00045">
    <property type="entry name" value="Oligoribonuclease"/>
    <property type="match status" value="1"/>
</dbReference>
<dbReference type="GO" id="GO:0016787">
    <property type="term" value="F:hydrolase activity"/>
    <property type="evidence" value="ECO:0007669"/>
    <property type="project" value="UniProtKB-KW"/>
</dbReference>